<keyword evidence="2" id="KW-1185">Reference proteome</keyword>
<dbReference type="AlphaFoldDB" id="A0AAD7CNZ9"/>
<proteinExistence type="predicted"/>
<organism evidence="1 2">
    <name type="scientific">Mycena rosella</name>
    <name type="common">Pink bonnet</name>
    <name type="synonym">Agaricus rosellus</name>
    <dbReference type="NCBI Taxonomy" id="1033263"/>
    <lineage>
        <taxon>Eukaryota</taxon>
        <taxon>Fungi</taxon>
        <taxon>Dikarya</taxon>
        <taxon>Basidiomycota</taxon>
        <taxon>Agaricomycotina</taxon>
        <taxon>Agaricomycetes</taxon>
        <taxon>Agaricomycetidae</taxon>
        <taxon>Agaricales</taxon>
        <taxon>Marasmiineae</taxon>
        <taxon>Mycenaceae</taxon>
        <taxon>Mycena</taxon>
    </lineage>
</organism>
<reference evidence="1" key="1">
    <citation type="submission" date="2023-03" db="EMBL/GenBank/DDBJ databases">
        <title>Massive genome expansion in bonnet fungi (Mycena s.s.) driven by repeated elements and novel gene families across ecological guilds.</title>
        <authorList>
            <consortium name="Lawrence Berkeley National Laboratory"/>
            <person name="Harder C.B."/>
            <person name="Miyauchi S."/>
            <person name="Viragh M."/>
            <person name="Kuo A."/>
            <person name="Thoen E."/>
            <person name="Andreopoulos B."/>
            <person name="Lu D."/>
            <person name="Skrede I."/>
            <person name="Drula E."/>
            <person name="Henrissat B."/>
            <person name="Morin E."/>
            <person name="Kohler A."/>
            <person name="Barry K."/>
            <person name="LaButti K."/>
            <person name="Morin E."/>
            <person name="Salamov A."/>
            <person name="Lipzen A."/>
            <person name="Mereny Z."/>
            <person name="Hegedus B."/>
            <person name="Baldrian P."/>
            <person name="Stursova M."/>
            <person name="Weitz H."/>
            <person name="Taylor A."/>
            <person name="Grigoriev I.V."/>
            <person name="Nagy L.G."/>
            <person name="Martin F."/>
            <person name="Kauserud H."/>
        </authorList>
    </citation>
    <scope>NUCLEOTIDE SEQUENCE</scope>
    <source>
        <strain evidence="1">CBHHK067</strain>
    </source>
</reference>
<gene>
    <name evidence="1" type="ORF">B0H17DRAFT_1265574</name>
</gene>
<comment type="caution">
    <text evidence="1">The sequence shown here is derived from an EMBL/GenBank/DDBJ whole genome shotgun (WGS) entry which is preliminary data.</text>
</comment>
<evidence type="ECO:0000313" key="2">
    <source>
        <dbReference type="Proteomes" id="UP001221757"/>
    </source>
</evidence>
<dbReference type="EMBL" id="JARKIE010000308">
    <property type="protein sequence ID" value="KAJ7655499.1"/>
    <property type="molecule type" value="Genomic_DNA"/>
</dbReference>
<dbReference type="Proteomes" id="UP001221757">
    <property type="component" value="Unassembled WGS sequence"/>
</dbReference>
<name>A0AAD7CNZ9_MYCRO</name>
<sequence length="319" mass="35083">MAENIKAGDALSVFMMASRTFSYIVASPSYSIRSEQRHQSAENPFLIAISSLAFVTCDESEKATRKPIHLSRFLGVIQRERAKSECRSFKYPIIALGTGVGLRVGSGLHQEHNFLTVESNQAEQFESFSRSVLVLIPGNLNVPGLGAVRQTGTAVTKTAAKNNFEGSDGRVPAVTPVDGRRRVQSWDMINAIREIPEELMGVRGRRKFKQGKGYITKSGNLLAISLAALRPGLHATSDIAIFTDFMRSTKYRVHDMNKTRGKIEDGGMGEGEGGDSTVEPEHNALMILGIWGVAESLKAFMKGLSRFEERLRESACLMR</sequence>
<evidence type="ECO:0000313" key="1">
    <source>
        <dbReference type="EMBL" id="KAJ7655499.1"/>
    </source>
</evidence>
<accession>A0AAD7CNZ9</accession>
<protein>
    <submittedName>
        <fullName evidence="1">Uncharacterized protein</fullName>
    </submittedName>
</protein>